<dbReference type="SUPFAM" id="SSF57302">
    <property type="entry name" value="Snake toxin-like"/>
    <property type="match status" value="1"/>
</dbReference>
<keyword evidence="1" id="KW-0732">Signal</keyword>
<sequence>MRPLTVLVFLSSLFLSVHSLKCYRGSKDSQQLEQCDKEVTFCYKTKMKVSKIMGYDYGCDVVGFCRANGEVEAKFPDEMKVKFNCCSADRCNGSSKIGMPALLVAVALVVMSVL</sequence>
<gene>
    <name evidence="2" type="ORF">QR680_010795</name>
</gene>
<dbReference type="Gene3D" id="2.10.60.10">
    <property type="entry name" value="CD59"/>
    <property type="match status" value="1"/>
</dbReference>
<dbReference type="Proteomes" id="UP001175271">
    <property type="component" value="Unassembled WGS sequence"/>
</dbReference>
<dbReference type="InterPro" id="IPR045860">
    <property type="entry name" value="Snake_toxin-like_sf"/>
</dbReference>
<dbReference type="AlphaFoldDB" id="A0AA39IQ51"/>
<feature type="signal peptide" evidence="1">
    <location>
        <begin position="1"/>
        <end position="19"/>
    </location>
</feature>
<evidence type="ECO:0008006" key="4">
    <source>
        <dbReference type="Google" id="ProtNLM"/>
    </source>
</evidence>
<name>A0AA39IQ51_9BILA</name>
<keyword evidence="3" id="KW-1185">Reference proteome</keyword>
<organism evidence="2 3">
    <name type="scientific">Steinernema hermaphroditum</name>
    <dbReference type="NCBI Taxonomy" id="289476"/>
    <lineage>
        <taxon>Eukaryota</taxon>
        <taxon>Metazoa</taxon>
        <taxon>Ecdysozoa</taxon>
        <taxon>Nematoda</taxon>
        <taxon>Chromadorea</taxon>
        <taxon>Rhabditida</taxon>
        <taxon>Tylenchina</taxon>
        <taxon>Panagrolaimomorpha</taxon>
        <taxon>Strongyloidoidea</taxon>
        <taxon>Steinernematidae</taxon>
        <taxon>Steinernema</taxon>
    </lineage>
</organism>
<accession>A0AA39IQ51</accession>
<evidence type="ECO:0000256" key="1">
    <source>
        <dbReference type="SAM" id="SignalP"/>
    </source>
</evidence>
<reference evidence="2" key="1">
    <citation type="submission" date="2023-06" db="EMBL/GenBank/DDBJ databases">
        <title>Genomic analysis of the entomopathogenic nematode Steinernema hermaphroditum.</title>
        <authorList>
            <person name="Schwarz E.M."/>
            <person name="Heppert J.K."/>
            <person name="Baniya A."/>
            <person name="Schwartz H.T."/>
            <person name="Tan C.-H."/>
            <person name="Antoshechkin I."/>
            <person name="Sternberg P.W."/>
            <person name="Goodrich-Blair H."/>
            <person name="Dillman A.R."/>
        </authorList>
    </citation>
    <scope>NUCLEOTIDE SEQUENCE</scope>
    <source>
        <strain evidence="2">PS9179</strain>
        <tissue evidence="2">Whole animal</tissue>
    </source>
</reference>
<comment type="caution">
    <text evidence="2">The sequence shown here is derived from an EMBL/GenBank/DDBJ whole genome shotgun (WGS) entry which is preliminary data.</text>
</comment>
<evidence type="ECO:0000313" key="2">
    <source>
        <dbReference type="EMBL" id="KAK0428422.1"/>
    </source>
</evidence>
<dbReference type="EMBL" id="JAUCMV010000001">
    <property type="protein sequence ID" value="KAK0428422.1"/>
    <property type="molecule type" value="Genomic_DNA"/>
</dbReference>
<feature type="chain" id="PRO_5041321146" description="UPAR/Ly6 domain-containing protein" evidence="1">
    <location>
        <begin position="20"/>
        <end position="114"/>
    </location>
</feature>
<proteinExistence type="predicted"/>
<evidence type="ECO:0000313" key="3">
    <source>
        <dbReference type="Proteomes" id="UP001175271"/>
    </source>
</evidence>
<protein>
    <recommendedName>
        <fullName evidence="4">UPAR/Ly6 domain-containing protein</fullName>
    </recommendedName>
</protein>